<dbReference type="OrthoDB" id="9803333at2"/>
<dbReference type="PRINTS" id="PR00080">
    <property type="entry name" value="SDRFAMILY"/>
</dbReference>
<dbReference type="Pfam" id="PF13561">
    <property type="entry name" value="adh_short_C2"/>
    <property type="match status" value="1"/>
</dbReference>
<evidence type="ECO:0000313" key="4">
    <source>
        <dbReference type="Proteomes" id="UP000034076"/>
    </source>
</evidence>
<dbReference type="InterPro" id="IPR020904">
    <property type="entry name" value="Sc_DH/Rdtase_CS"/>
</dbReference>
<dbReference type="PANTHER" id="PTHR42760:SF5">
    <property type="entry name" value="2-DEHYDRO-3-DEOXY-D-GLUCONATE 5-DEHYDROGENASE"/>
    <property type="match status" value="1"/>
</dbReference>
<dbReference type="STRING" id="270498.CHK_3118"/>
<comment type="similarity">
    <text evidence="1">Belongs to the short-chain dehydrogenases/reductases (SDR) family.</text>
</comment>
<proteinExistence type="inferred from homology"/>
<dbReference type="InterPro" id="IPR002347">
    <property type="entry name" value="SDR_fam"/>
</dbReference>
<sequence>MDLFDLKEKRAIVTGGSRGIGLALARFLAQAGAQVVVFYHHTKFEAEDRIQGVSCDLLDRQDMKRAFCEAVSLLGGVDILVNAAGLHKKEDAERFPLEEWENIQKVNVFAAFRMCQLAGNEMIRQGGGKIVNICSVRSVLAGERSSAYSTSKAALLQMTKALAKEWGKYSINVNALAPGYILTDMTAESLTDPQTKEALLEHTPIRRFGTMEDLRGALYFLCSAASDYATGILLPVDGGFLC</sequence>
<gene>
    <name evidence="3" type="ORF">CHK_3118</name>
</gene>
<dbReference type="GO" id="GO:0008206">
    <property type="term" value="P:bile acid metabolic process"/>
    <property type="evidence" value="ECO:0007669"/>
    <property type="project" value="UniProtKB-ARBA"/>
</dbReference>
<dbReference type="GO" id="GO:0008678">
    <property type="term" value="F:2-deoxy-D-gluconate 3-dehydrogenase activity"/>
    <property type="evidence" value="ECO:0007669"/>
    <property type="project" value="UniProtKB-EC"/>
</dbReference>
<dbReference type="Proteomes" id="UP000034076">
    <property type="component" value="Unassembled WGS sequence"/>
</dbReference>
<dbReference type="EMBL" id="LAYJ01000133">
    <property type="protein sequence ID" value="KKI49540.1"/>
    <property type="molecule type" value="Genomic_DNA"/>
</dbReference>
<dbReference type="SUPFAM" id="SSF51735">
    <property type="entry name" value="NAD(P)-binding Rossmann-fold domains"/>
    <property type="match status" value="1"/>
</dbReference>
<organism evidence="3 4">
    <name type="scientific">Christensenella hongkongensis</name>
    <dbReference type="NCBI Taxonomy" id="270498"/>
    <lineage>
        <taxon>Bacteria</taxon>
        <taxon>Bacillati</taxon>
        <taxon>Bacillota</taxon>
        <taxon>Clostridia</taxon>
        <taxon>Christensenellales</taxon>
        <taxon>Christensenellaceae</taxon>
        <taxon>Christensenella</taxon>
    </lineage>
</organism>
<comment type="caution">
    <text evidence="3">The sequence shown here is derived from an EMBL/GenBank/DDBJ whole genome shotgun (WGS) entry which is preliminary data.</text>
</comment>
<dbReference type="Gene3D" id="3.40.50.720">
    <property type="entry name" value="NAD(P)-binding Rossmann-like Domain"/>
    <property type="match status" value="1"/>
</dbReference>
<evidence type="ECO:0000256" key="2">
    <source>
        <dbReference type="ARBA" id="ARBA00023002"/>
    </source>
</evidence>
<dbReference type="InterPro" id="IPR036291">
    <property type="entry name" value="NAD(P)-bd_dom_sf"/>
</dbReference>
<name>A0A0M2NGY6_9FIRM</name>
<dbReference type="EC" id="1.1.1.125" evidence="3"/>
<keyword evidence="4" id="KW-1185">Reference proteome</keyword>
<evidence type="ECO:0000256" key="1">
    <source>
        <dbReference type="ARBA" id="ARBA00006484"/>
    </source>
</evidence>
<reference evidence="3 4" key="1">
    <citation type="submission" date="2015-04" db="EMBL/GenBank/DDBJ databases">
        <title>Draft genome sequence of bacteremic isolate Catabacter hongkongensis type strain HKU16T.</title>
        <authorList>
            <person name="Lau S.K."/>
            <person name="Teng J.L."/>
            <person name="Huang Y."/>
            <person name="Curreem S.O."/>
            <person name="Tsui S.K."/>
            <person name="Woo P.C."/>
        </authorList>
    </citation>
    <scope>NUCLEOTIDE SEQUENCE [LARGE SCALE GENOMIC DNA]</scope>
    <source>
        <strain evidence="3 4">HKU16</strain>
    </source>
</reference>
<dbReference type="FunFam" id="3.40.50.720:FF:000084">
    <property type="entry name" value="Short-chain dehydrogenase reductase"/>
    <property type="match status" value="1"/>
</dbReference>
<protein>
    <submittedName>
        <fullName evidence="3">2-deoxy-D-gluconate 3-dehydrogenase</fullName>
        <ecNumber evidence="3">1.1.1.125</ecNumber>
    </submittedName>
</protein>
<dbReference type="RefSeq" id="WP_046444862.1">
    <property type="nucleotide sequence ID" value="NZ_LAYJ01000133.1"/>
</dbReference>
<keyword evidence="2 3" id="KW-0560">Oxidoreductase</keyword>
<evidence type="ECO:0000313" key="3">
    <source>
        <dbReference type="EMBL" id="KKI49540.1"/>
    </source>
</evidence>
<dbReference type="PANTHER" id="PTHR42760">
    <property type="entry name" value="SHORT-CHAIN DEHYDROGENASES/REDUCTASES FAMILY MEMBER"/>
    <property type="match status" value="1"/>
</dbReference>
<dbReference type="PROSITE" id="PS00061">
    <property type="entry name" value="ADH_SHORT"/>
    <property type="match status" value="1"/>
</dbReference>
<dbReference type="PRINTS" id="PR00081">
    <property type="entry name" value="GDHRDH"/>
</dbReference>
<accession>A0A0M2NGY6</accession>
<dbReference type="AlphaFoldDB" id="A0A0M2NGY6"/>